<dbReference type="Proteomes" id="UP001597049">
    <property type="component" value="Unassembled WGS sequence"/>
</dbReference>
<evidence type="ECO:0000256" key="1">
    <source>
        <dbReference type="ARBA" id="ARBA00022679"/>
    </source>
</evidence>
<keyword evidence="3" id="KW-1185">Reference proteome</keyword>
<name>A0ABW3GY52_9FLAO</name>
<dbReference type="Gene3D" id="3.40.50.2000">
    <property type="entry name" value="Glycogen Phosphorylase B"/>
    <property type="match status" value="2"/>
</dbReference>
<gene>
    <name evidence="2" type="ORF">ACFQ0R_12025</name>
</gene>
<evidence type="ECO:0000313" key="2">
    <source>
        <dbReference type="EMBL" id="MFD0933327.1"/>
    </source>
</evidence>
<dbReference type="EC" id="2.4.-.-" evidence="2"/>
<accession>A0ABW3GY52</accession>
<dbReference type="EMBL" id="JBHTIV010000022">
    <property type="protein sequence ID" value="MFD0933327.1"/>
    <property type="molecule type" value="Genomic_DNA"/>
</dbReference>
<dbReference type="CDD" id="cd03801">
    <property type="entry name" value="GT4_PimA-like"/>
    <property type="match status" value="1"/>
</dbReference>
<proteinExistence type="predicted"/>
<keyword evidence="2" id="KW-0328">Glycosyltransferase</keyword>
<dbReference type="PANTHER" id="PTHR46401:SF2">
    <property type="entry name" value="GLYCOSYLTRANSFERASE WBBK-RELATED"/>
    <property type="match status" value="1"/>
</dbReference>
<evidence type="ECO:0000313" key="3">
    <source>
        <dbReference type="Proteomes" id="UP001597049"/>
    </source>
</evidence>
<dbReference type="RefSeq" id="WP_379658629.1">
    <property type="nucleotide sequence ID" value="NZ_JBHTIV010000022.1"/>
</dbReference>
<organism evidence="2 3">
    <name type="scientific">Psychroflexus salinarum</name>
    <dbReference type="NCBI Taxonomy" id="546024"/>
    <lineage>
        <taxon>Bacteria</taxon>
        <taxon>Pseudomonadati</taxon>
        <taxon>Bacteroidota</taxon>
        <taxon>Flavobacteriia</taxon>
        <taxon>Flavobacteriales</taxon>
        <taxon>Flavobacteriaceae</taxon>
        <taxon>Psychroflexus</taxon>
    </lineage>
</organism>
<sequence length="340" mass="38876">MHKLFVHHRSPHHSSYSGYAKLLAYMEGKVIDGKDSKLPYKLSKYFSSRTSNEAGNYDSSSVQKELELFKSLKKTSKDKCLVHYLNAERDIRYNLKFKKNYPNTKFLATFHKPPSVLKERITETKYLRKLDAAICVGSNQVEFIKEWLGIDQVSYIPHGVDTEFFKPYPDVEKEHCILFVGQHLRDFEVLNWAIPKFQAYDKTLKIKVVGMPFALKKVKDSKNIIKLSGVGDEDLKRLYQTSKLMFLPLQDGTACNSILEAMACGLPIVTNAVGGNNAYLEGTHSCFENNAEVLFQEVINLLEDEKQGETKSILLREKALDLDWKVVAKQIGEFHKSVHS</sequence>
<protein>
    <submittedName>
        <fullName evidence="2">Glycosyltransferase family 4 protein</fullName>
        <ecNumber evidence="2">2.4.-.-</ecNumber>
    </submittedName>
</protein>
<dbReference type="Pfam" id="PF13692">
    <property type="entry name" value="Glyco_trans_1_4"/>
    <property type="match status" value="1"/>
</dbReference>
<comment type="caution">
    <text evidence="2">The sequence shown here is derived from an EMBL/GenBank/DDBJ whole genome shotgun (WGS) entry which is preliminary data.</text>
</comment>
<keyword evidence="1 2" id="KW-0808">Transferase</keyword>
<reference evidence="3" key="1">
    <citation type="journal article" date="2019" name="Int. J. Syst. Evol. Microbiol.">
        <title>The Global Catalogue of Microorganisms (GCM) 10K type strain sequencing project: providing services to taxonomists for standard genome sequencing and annotation.</title>
        <authorList>
            <consortium name="The Broad Institute Genomics Platform"/>
            <consortium name="The Broad Institute Genome Sequencing Center for Infectious Disease"/>
            <person name="Wu L."/>
            <person name="Ma J."/>
        </authorList>
    </citation>
    <scope>NUCLEOTIDE SEQUENCE [LARGE SCALE GENOMIC DNA]</scope>
    <source>
        <strain evidence="3">CCUG 56752</strain>
    </source>
</reference>
<dbReference type="PANTHER" id="PTHR46401">
    <property type="entry name" value="GLYCOSYLTRANSFERASE WBBK-RELATED"/>
    <property type="match status" value="1"/>
</dbReference>
<dbReference type="GO" id="GO:0016757">
    <property type="term" value="F:glycosyltransferase activity"/>
    <property type="evidence" value="ECO:0007669"/>
    <property type="project" value="UniProtKB-KW"/>
</dbReference>
<dbReference type="SUPFAM" id="SSF53756">
    <property type="entry name" value="UDP-Glycosyltransferase/glycogen phosphorylase"/>
    <property type="match status" value="1"/>
</dbReference>